<dbReference type="EMBL" id="GGEC01062514">
    <property type="protein sequence ID" value="MBX42998.1"/>
    <property type="molecule type" value="Transcribed_RNA"/>
</dbReference>
<sequence>MMTIMMLFGEEVGFFPIRSINCRLC</sequence>
<name>A0A2P2NKG6_RHIMU</name>
<evidence type="ECO:0000313" key="1">
    <source>
        <dbReference type="EMBL" id="MBX42998.1"/>
    </source>
</evidence>
<protein>
    <submittedName>
        <fullName evidence="1">Uncharacterized protein</fullName>
    </submittedName>
</protein>
<proteinExistence type="predicted"/>
<accession>A0A2P2NKG6</accession>
<reference evidence="1" key="1">
    <citation type="submission" date="2018-02" db="EMBL/GenBank/DDBJ databases">
        <title>Rhizophora mucronata_Transcriptome.</title>
        <authorList>
            <person name="Meera S.P."/>
            <person name="Sreeshan A."/>
            <person name="Augustine A."/>
        </authorList>
    </citation>
    <scope>NUCLEOTIDE SEQUENCE</scope>
    <source>
        <tissue evidence="1">Leaf</tissue>
    </source>
</reference>
<dbReference type="AlphaFoldDB" id="A0A2P2NKG6"/>
<organism evidence="1">
    <name type="scientific">Rhizophora mucronata</name>
    <name type="common">Asiatic mangrove</name>
    <dbReference type="NCBI Taxonomy" id="61149"/>
    <lineage>
        <taxon>Eukaryota</taxon>
        <taxon>Viridiplantae</taxon>
        <taxon>Streptophyta</taxon>
        <taxon>Embryophyta</taxon>
        <taxon>Tracheophyta</taxon>
        <taxon>Spermatophyta</taxon>
        <taxon>Magnoliopsida</taxon>
        <taxon>eudicotyledons</taxon>
        <taxon>Gunneridae</taxon>
        <taxon>Pentapetalae</taxon>
        <taxon>rosids</taxon>
        <taxon>fabids</taxon>
        <taxon>Malpighiales</taxon>
        <taxon>Rhizophoraceae</taxon>
        <taxon>Rhizophora</taxon>
    </lineage>
</organism>